<comment type="caution">
    <text evidence="1">The sequence shown here is derived from an EMBL/GenBank/DDBJ whole genome shotgun (WGS) entry which is preliminary data.</text>
</comment>
<reference evidence="1 2" key="1">
    <citation type="submission" date="2017-05" db="EMBL/GenBank/DDBJ databases">
        <authorList>
            <person name="Varghese N."/>
            <person name="Submissions S."/>
        </authorList>
    </citation>
    <scope>NUCLEOTIDE SEQUENCE [LARGE SCALE GENOMIC DNA]</scope>
    <source>
        <strain evidence="1 2">DSM 25457</strain>
    </source>
</reference>
<gene>
    <name evidence="1" type="ORF">SAMN06265222_110209</name>
</gene>
<protein>
    <submittedName>
        <fullName evidence="1">Uncharacterized protein</fullName>
    </submittedName>
</protein>
<evidence type="ECO:0000313" key="2">
    <source>
        <dbReference type="Proteomes" id="UP001158067"/>
    </source>
</evidence>
<dbReference type="Proteomes" id="UP001158067">
    <property type="component" value="Unassembled WGS sequence"/>
</dbReference>
<sequence>MMLVARSVFNLHTVFDLHAMFNLHTVLNLYAMSDARLHGQGKLYSWLVRTEKSAKAA</sequence>
<keyword evidence="2" id="KW-1185">Reference proteome</keyword>
<evidence type="ECO:0000313" key="1">
    <source>
        <dbReference type="EMBL" id="SMP67580.1"/>
    </source>
</evidence>
<organism evidence="1 2">
    <name type="scientific">Neorhodopirellula lusitana</name>
    <dbReference type="NCBI Taxonomy" id="445327"/>
    <lineage>
        <taxon>Bacteria</taxon>
        <taxon>Pseudomonadati</taxon>
        <taxon>Planctomycetota</taxon>
        <taxon>Planctomycetia</taxon>
        <taxon>Pirellulales</taxon>
        <taxon>Pirellulaceae</taxon>
        <taxon>Neorhodopirellula</taxon>
    </lineage>
</organism>
<name>A0ABY1QGE5_9BACT</name>
<dbReference type="EMBL" id="FXUG01000010">
    <property type="protein sequence ID" value="SMP67580.1"/>
    <property type="molecule type" value="Genomic_DNA"/>
</dbReference>
<accession>A0ABY1QGE5</accession>
<proteinExistence type="predicted"/>